<evidence type="ECO:0008006" key="2">
    <source>
        <dbReference type="Google" id="ProtNLM"/>
    </source>
</evidence>
<evidence type="ECO:0000313" key="1">
    <source>
        <dbReference type="EMBL" id="GAH69830.1"/>
    </source>
</evidence>
<comment type="caution">
    <text evidence="1">The sequence shown here is derived from an EMBL/GenBank/DDBJ whole genome shotgun (WGS) entry which is preliminary data.</text>
</comment>
<sequence>MKGICLSIITLLVSLYTWGQESNEKILMTIGDQPITLSEFERIYKKNNTGDNVLEKKSIEEYLELFINFKLKVIEAEILGFDTI</sequence>
<gene>
    <name evidence="1" type="ORF">S03H2_47195</name>
</gene>
<reference evidence="1" key="1">
    <citation type="journal article" date="2014" name="Front. Microbiol.">
        <title>High frequency of phylogenetically diverse reductive dehalogenase-homologous genes in deep subseafloor sedimentary metagenomes.</title>
        <authorList>
            <person name="Kawai M."/>
            <person name="Futagami T."/>
            <person name="Toyoda A."/>
            <person name="Takaki Y."/>
            <person name="Nishi S."/>
            <person name="Hori S."/>
            <person name="Arai W."/>
            <person name="Tsubouchi T."/>
            <person name="Morono Y."/>
            <person name="Uchiyama I."/>
            <person name="Ito T."/>
            <person name="Fujiyama A."/>
            <person name="Inagaki F."/>
            <person name="Takami H."/>
        </authorList>
    </citation>
    <scope>NUCLEOTIDE SEQUENCE</scope>
    <source>
        <strain evidence="1">Expedition CK06-06</strain>
    </source>
</reference>
<name>X1IKN5_9ZZZZ</name>
<accession>X1IKN5</accession>
<organism evidence="1">
    <name type="scientific">marine sediment metagenome</name>
    <dbReference type="NCBI Taxonomy" id="412755"/>
    <lineage>
        <taxon>unclassified sequences</taxon>
        <taxon>metagenomes</taxon>
        <taxon>ecological metagenomes</taxon>
    </lineage>
</organism>
<protein>
    <recommendedName>
        <fullName evidence="2">Peptidylprolyl isomerase</fullName>
    </recommendedName>
</protein>
<dbReference type="AlphaFoldDB" id="X1IKN5"/>
<proteinExistence type="predicted"/>
<dbReference type="EMBL" id="BARU01029692">
    <property type="protein sequence ID" value="GAH69830.1"/>
    <property type="molecule type" value="Genomic_DNA"/>
</dbReference>
<feature type="non-terminal residue" evidence="1">
    <location>
        <position position="84"/>
    </location>
</feature>